<dbReference type="Proteomes" id="UP000515955">
    <property type="component" value="Chromosome"/>
</dbReference>
<sequence length="185" mass="18450">MKKLKFIALGAASLALLSACDKNGDNPAAPTAESAKAAGEDTIAKGLPGGSKFAEAAKSVGLDATLGGPGPYTVLVPTDAAFDKLPAGALDTLMKPESRADLTGVLSYHILPGTMLAEDIGKAIDAGGGKTEIATMGGGTLTATKEGDKIVLTDAAGTKAIVTTADSKRSNGVVHEIDSVLMPSK</sequence>
<dbReference type="InterPro" id="IPR036378">
    <property type="entry name" value="FAS1_dom_sf"/>
</dbReference>
<dbReference type="InterPro" id="IPR050904">
    <property type="entry name" value="Adhesion/Biosynth-related"/>
</dbReference>
<evidence type="ECO:0000256" key="1">
    <source>
        <dbReference type="SAM" id="SignalP"/>
    </source>
</evidence>
<keyword evidence="1" id="KW-0732">Signal</keyword>
<dbReference type="SUPFAM" id="SSF82153">
    <property type="entry name" value="FAS1 domain"/>
    <property type="match status" value="1"/>
</dbReference>
<dbReference type="KEGG" id="srhi:H9L12_11990"/>
<gene>
    <name evidence="3" type="ORF">H9L12_11990</name>
</gene>
<dbReference type="GO" id="GO:0005615">
    <property type="term" value="C:extracellular space"/>
    <property type="evidence" value="ECO:0007669"/>
    <property type="project" value="TreeGrafter"/>
</dbReference>
<organism evidence="3 4">
    <name type="scientific">Sphingomonas rhizophila</name>
    <dbReference type="NCBI Taxonomy" id="2071607"/>
    <lineage>
        <taxon>Bacteria</taxon>
        <taxon>Pseudomonadati</taxon>
        <taxon>Pseudomonadota</taxon>
        <taxon>Alphaproteobacteria</taxon>
        <taxon>Sphingomonadales</taxon>
        <taxon>Sphingomonadaceae</taxon>
        <taxon>Sphingomonas</taxon>
    </lineage>
</organism>
<dbReference type="PANTHER" id="PTHR10900">
    <property type="entry name" value="PERIOSTIN-RELATED"/>
    <property type="match status" value="1"/>
</dbReference>
<dbReference type="InterPro" id="IPR000782">
    <property type="entry name" value="FAS1_domain"/>
</dbReference>
<reference evidence="3 4" key="1">
    <citation type="submission" date="2020-08" db="EMBL/GenBank/DDBJ databases">
        <title>Genome sequence of Sphingomonas rhizophila KACC 19189T.</title>
        <authorList>
            <person name="Hyun D.-W."/>
            <person name="Bae J.-W."/>
        </authorList>
    </citation>
    <scope>NUCLEOTIDE SEQUENCE [LARGE SCALE GENOMIC DNA]</scope>
    <source>
        <strain evidence="3 4">KACC 19189</strain>
    </source>
</reference>
<evidence type="ECO:0000313" key="4">
    <source>
        <dbReference type="Proteomes" id="UP000515955"/>
    </source>
</evidence>
<dbReference type="PROSITE" id="PS51257">
    <property type="entry name" value="PROKAR_LIPOPROTEIN"/>
    <property type="match status" value="1"/>
</dbReference>
<evidence type="ECO:0000259" key="2">
    <source>
        <dbReference type="PROSITE" id="PS50213"/>
    </source>
</evidence>
<dbReference type="PANTHER" id="PTHR10900:SF77">
    <property type="entry name" value="FI19380P1"/>
    <property type="match status" value="1"/>
</dbReference>
<dbReference type="PROSITE" id="PS50213">
    <property type="entry name" value="FAS1"/>
    <property type="match status" value="1"/>
</dbReference>
<keyword evidence="4" id="KW-1185">Reference proteome</keyword>
<dbReference type="Gene3D" id="2.30.180.10">
    <property type="entry name" value="FAS1 domain"/>
    <property type="match status" value="1"/>
</dbReference>
<dbReference type="RefSeq" id="WP_187541920.1">
    <property type="nucleotide sequence ID" value="NZ_CP060717.1"/>
</dbReference>
<dbReference type="SMART" id="SM00554">
    <property type="entry name" value="FAS1"/>
    <property type="match status" value="1"/>
</dbReference>
<dbReference type="EMBL" id="CP060717">
    <property type="protein sequence ID" value="QNN64921.1"/>
    <property type="molecule type" value="Genomic_DNA"/>
</dbReference>
<name>A0A7G9SAP6_9SPHN</name>
<dbReference type="Pfam" id="PF02469">
    <property type="entry name" value="Fasciclin"/>
    <property type="match status" value="1"/>
</dbReference>
<feature type="signal peptide" evidence="1">
    <location>
        <begin position="1"/>
        <end position="21"/>
    </location>
</feature>
<dbReference type="AlphaFoldDB" id="A0A7G9SAP6"/>
<feature type="domain" description="FAS1" evidence="2">
    <location>
        <begin position="40"/>
        <end position="181"/>
    </location>
</feature>
<protein>
    <submittedName>
        <fullName evidence="3">Fasciclin domain-containing protein</fullName>
    </submittedName>
</protein>
<accession>A0A7G9SAP6</accession>
<proteinExistence type="predicted"/>
<evidence type="ECO:0000313" key="3">
    <source>
        <dbReference type="EMBL" id="QNN64921.1"/>
    </source>
</evidence>
<feature type="chain" id="PRO_5028901125" evidence="1">
    <location>
        <begin position="22"/>
        <end position="185"/>
    </location>
</feature>